<dbReference type="Proteomes" id="UP001569414">
    <property type="component" value="Unassembled WGS sequence"/>
</dbReference>
<dbReference type="SUPFAM" id="SSF53850">
    <property type="entry name" value="Periplasmic binding protein-like II"/>
    <property type="match status" value="1"/>
</dbReference>
<dbReference type="SUPFAM" id="SSF46785">
    <property type="entry name" value="Winged helix' DNA-binding domain"/>
    <property type="match status" value="1"/>
</dbReference>
<keyword evidence="2" id="KW-0805">Transcription regulation</keyword>
<reference evidence="6 7" key="1">
    <citation type="submission" date="2024-08" db="EMBL/GenBank/DDBJ databases">
        <authorList>
            <person name="Ishaq N."/>
        </authorList>
    </citation>
    <scope>NUCLEOTIDE SEQUENCE [LARGE SCALE GENOMIC DNA]</scope>
    <source>
        <strain evidence="6 7">JCM 30400</strain>
    </source>
</reference>
<name>A0ABV4NIF0_9GAMM</name>
<dbReference type="PRINTS" id="PR00039">
    <property type="entry name" value="HTHLYSR"/>
</dbReference>
<evidence type="ECO:0000256" key="4">
    <source>
        <dbReference type="ARBA" id="ARBA00023163"/>
    </source>
</evidence>
<dbReference type="InterPro" id="IPR036390">
    <property type="entry name" value="WH_DNA-bd_sf"/>
</dbReference>
<sequence>MKQLLLVLVTIMNGISRLDLKQLRILEALLQERNLSRVAEKVGLTQQAISEQLRKLREVFDDRLFIRQGNGMVPTPVAEQLGGRISSILKDIESLLTPITFDPATYKGIFSISATDYAIQSVLPQLLEVVCQSAPELKVIVRDFETDNLNQLMVAGEIDLALTFPDFIPDNLPYKLLFEEQHVCIAGKKSPLKGKSLTLADVAELPQLIISPSRANLRGSHDEWFAMQGLKRNIVMSVPCFSAAPDIIAATDTIAFYPSRLLPNKKVIPLNLETQTPKFEVIVAWHSRSNHSPLHMWVVEQLMKLFK</sequence>
<dbReference type="PROSITE" id="PS50931">
    <property type="entry name" value="HTH_LYSR"/>
    <property type="match status" value="1"/>
</dbReference>
<comment type="similarity">
    <text evidence="1">Belongs to the LysR transcriptional regulatory family.</text>
</comment>
<dbReference type="InterPro" id="IPR036388">
    <property type="entry name" value="WH-like_DNA-bd_sf"/>
</dbReference>
<dbReference type="InterPro" id="IPR005119">
    <property type="entry name" value="LysR_subst-bd"/>
</dbReference>
<accession>A0ABV4NIF0</accession>
<gene>
    <name evidence="6" type="ORF">ACCI51_01045</name>
</gene>
<comment type="caution">
    <text evidence="6">The sequence shown here is derived from an EMBL/GenBank/DDBJ whole genome shotgun (WGS) entry which is preliminary data.</text>
</comment>
<keyword evidence="7" id="KW-1185">Reference proteome</keyword>
<evidence type="ECO:0000256" key="2">
    <source>
        <dbReference type="ARBA" id="ARBA00023015"/>
    </source>
</evidence>
<evidence type="ECO:0000256" key="3">
    <source>
        <dbReference type="ARBA" id="ARBA00023125"/>
    </source>
</evidence>
<dbReference type="InterPro" id="IPR011991">
    <property type="entry name" value="ArsR-like_HTH"/>
</dbReference>
<dbReference type="CDD" id="cd00090">
    <property type="entry name" value="HTH_ARSR"/>
    <property type="match status" value="1"/>
</dbReference>
<evidence type="ECO:0000313" key="7">
    <source>
        <dbReference type="Proteomes" id="UP001569414"/>
    </source>
</evidence>
<evidence type="ECO:0000256" key="1">
    <source>
        <dbReference type="ARBA" id="ARBA00009437"/>
    </source>
</evidence>
<organism evidence="6 7">
    <name type="scientific">Microbulbifer echini</name>
    <dbReference type="NCBI Taxonomy" id="1529067"/>
    <lineage>
        <taxon>Bacteria</taxon>
        <taxon>Pseudomonadati</taxon>
        <taxon>Pseudomonadota</taxon>
        <taxon>Gammaproteobacteria</taxon>
        <taxon>Cellvibrionales</taxon>
        <taxon>Microbulbiferaceae</taxon>
        <taxon>Microbulbifer</taxon>
    </lineage>
</organism>
<dbReference type="Gene3D" id="3.40.190.10">
    <property type="entry name" value="Periplasmic binding protein-like II"/>
    <property type="match status" value="2"/>
</dbReference>
<keyword evidence="3" id="KW-0238">DNA-binding</keyword>
<dbReference type="RefSeq" id="WP_299579545.1">
    <property type="nucleotide sequence ID" value="NZ_JBGMEL010000001.1"/>
</dbReference>
<dbReference type="InterPro" id="IPR050389">
    <property type="entry name" value="LysR-type_TF"/>
</dbReference>
<proteinExistence type="inferred from homology"/>
<feature type="domain" description="HTH lysR-type" evidence="5">
    <location>
        <begin position="18"/>
        <end position="75"/>
    </location>
</feature>
<dbReference type="PANTHER" id="PTHR30118">
    <property type="entry name" value="HTH-TYPE TRANSCRIPTIONAL REGULATOR LEUO-RELATED"/>
    <property type="match status" value="1"/>
</dbReference>
<dbReference type="PANTHER" id="PTHR30118:SF15">
    <property type="entry name" value="TRANSCRIPTIONAL REGULATORY PROTEIN"/>
    <property type="match status" value="1"/>
</dbReference>
<protein>
    <submittedName>
        <fullName evidence="6">LysR family transcriptional regulator</fullName>
    </submittedName>
</protein>
<dbReference type="EMBL" id="JBGMEL010000001">
    <property type="protein sequence ID" value="MFA0789110.1"/>
    <property type="molecule type" value="Genomic_DNA"/>
</dbReference>
<dbReference type="InterPro" id="IPR000847">
    <property type="entry name" value="LysR_HTH_N"/>
</dbReference>
<dbReference type="Gene3D" id="1.10.10.10">
    <property type="entry name" value="Winged helix-like DNA-binding domain superfamily/Winged helix DNA-binding domain"/>
    <property type="match status" value="1"/>
</dbReference>
<evidence type="ECO:0000313" key="6">
    <source>
        <dbReference type="EMBL" id="MFA0789110.1"/>
    </source>
</evidence>
<dbReference type="Pfam" id="PF03466">
    <property type="entry name" value="LysR_substrate"/>
    <property type="match status" value="1"/>
</dbReference>
<keyword evidence="4" id="KW-0804">Transcription</keyword>
<evidence type="ECO:0000259" key="5">
    <source>
        <dbReference type="PROSITE" id="PS50931"/>
    </source>
</evidence>
<dbReference type="Pfam" id="PF00126">
    <property type="entry name" value="HTH_1"/>
    <property type="match status" value="1"/>
</dbReference>